<reference evidence="1 2" key="1">
    <citation type="journal article" date="2019" name="Int. J. Syst. Evol. Microbiol.">
        <title>Methanofervidicoccus abyssi gen. nov., sp. nov., a hydrogenotrophic methanogen, isolated from a hydrothermal vent chimney in the Mid-Cayman Spreading Center, the Caribbean Sea.</title>
        <authorList>
            <person name="Sakai S."/>
            <person name="Takaki Y."/>
            <person name="Miyazaki M."/>
            <person name="Ogawara M."/>
            <person name="Yanagawa K."/>
            <person name="Miyazaki J."/>
            <person name="Takai K."/>
        </authorList>
    </citation>
    <scope>NUCLEOTIDE SEQUENCE [LARGE SCALE GENOMIC DNA]</scope>
    <source>
        <strain evidence="1 2">HHB</strain>
    </source>
</reference>
<name>A0A401HQH7_9EURY</name>
<dbReference type="Proteomes" id="UP000290527">
    <property type="component" value="Unassembled WGS sequence"/>
</dbReference>
<comment type="caution">
    <text evidence="1">The sequence shown here is derived from an EMBL/GenBank/DDBJ whole genome shotgun (WGS) entry which is preliminary data.</text>
</comment>
<sequence>MNKEQLMELHQFFIHVYKELVPEDYRCPYLELYKKLDVKPHHIHRLKTEQSAAIFLLSACIASYIADNDDMVPKSLSIKLLENAFRYLNTKSKNFNDIEKYKQLIEKIKESGRK</sequence>
<protein>
    <submittedName>
        <fullName evidence="1">Uncharacterized protein</fullName>
    </submittedName>
</protein>
<dbReference type="EMBL" id="BFAX01000003">
    <property type="protein sequence ID" value="GBF36465.1"/>
    <property type="molecule type" value="Genomic_DNA"/>
</dbReference>
<dbReference type="RefSeq" id="WP_131007239.1">
    <property type="nucleotide sequence ID" value="NZ_BFAX01000003.1"/>
</dbReference>
<dbReference type="PANTHER" id="PTHR42203:SF2">
    <property type="entry name" value="UPF0058 PROTEIN MJ1205"/>
    <property type="match status" value="1"/>
</dbReference>
<dbReference type="SUPFAM" id="SSF140371">
    <property type="entry name" value="Vng1086c-like"/>
    <property type="match status" value="1"/>
</dbReference>
<organism evidence="1 2">
    <name type="scientific">Methanofervidicoccus abyssi</name>
    <dbReference type="NCBI Taxonomy" id="2082189"/>
    <lineage>
        <taxon>Archaea</taxon>
        <taxon>Methanobacteriati</taxon>
        <taxon>Methanobacteriota</taxon>
        <taxon>Methanomada group</taxon>
        <taxon>Methanococci</taxon>
        <taxon>Methanococcales</taxon>
        <taxon>Methanofervidicoccus</taxon>
    </lineage>
</organism>
<dbReference type="InterPro" id="IPR036519">
    <property type="entry name" value="UPF0058_sf"/>
</dbReference>
<dbReference type="OrthoDB" id="177623at2157"/>
<dbReference type="Pfam" id="PF01893">
    <property type="entry name" value="UPF0058"/>
    <property type="match status" value="1"/>
</dbReference>
<accession>A0A401HQH7</accession>
<dbReference type="Gene3D" id="1.20.1270.110">
    <property type="entry name" value="Uncharacterised protein family UPF0058"/>
    <property type="match status" value="1"/>
</dbReference>
<dbReference type="AlphaFoldDB" id="A0A401HQH7"/>
<proteinExistence type="predicted"/>
<evidence type="ECO:0000313" key="1">
    <source>
        <dbReference type="EMBL" id="GBF36465.1"/>
    </source>
</evidence>
<keyword evidence="2" id="KW-1185">Reference proteome</keyword>
<dbReference type="PANTHER" id="PTHR42203">
    <property type="entry name" value="UPF0058 PROTEIN MJ1205"/>
    <property type="match status" value="1"/>
</dbReference>
<evidence type="ECO:0000313" key="2">
    <source>
        <dbReference type="Proteomes" id="UP000290527"/>
    </source>
</evidence>
<gene>
    <name evidence="1" type="ORF">MHHB_P0695</name>
</gene>
<dbReference type="InterPro" id="IPR002753">
    <property type="entry name" value="UPF0058"/>
</dbReference>